<dbReference type="PANTHER" id="PTHR14677">
    <property type="entry name" value="ARSENITE INDUCUBLE RNA ASSOCIATED PROTEIN AIP-1-RELATED"/>
    <property type="match status" value="1"/>
</dbReference>
<dbReference type="SUPFAM" id="SSF118310">
    <property type="entry name" value="AN1-like Zinc finger"/>
    <property type="match status" value="2"/>
</dbReference>
<evidence type="ECO:0000313" key="7">
    <source>
        <dbReference type="Proteomes" id="UP000054350"/>
    </source>
</evidence>
<reference evidence="7" key="2">
    <citation type="submission" date="2009-11" db="EMBL/GenBank/DDBJ databases">
        <title>The Genome Sequence of Allomyces macrogynus strain ATCC 38327.</title>
        <authorList>
            <consortium name="The Broad Institute Genome Sequencing Platform"/>
            <person name="Russ C."/>
            <person name="Cuomo C."/>
            <person name="Shea T."/>
            <person name="Young S.K."/>
            <person name="Zeng Q."/>
            <person name="Koehrsen M."/>
            <person name="Haas B."/>
            <person name="Borodovsky M."/>
            <person name="Guigo R."/>
            <person name="Alvarado L."/>
            <person name="Berlin A."/>
            <person name="Borenstein D."/>
            <person name="Chen Z."/>
            <person name="Engels R."/>
            <person name="Freedman E."/>
            <person name="Gellesch M."/>
            <person name="Goldberg J."/>
            <person name="Griggs A."/>
            <person name="Gujja S."/>
            <person name="Heiman D."/>
            <person name="Hepburn T."/>
            <person name="Howarth C."/>
            <person name="Jen D."/>
            <person name="Larson L."/>
            <person name="Lewis B."/>
            <person name="Mehta T."/>
            <person name="Park D."/>
            <person name="Pearson M."/>
            <person name="Roberts A."/>
            <person name="Saif S."/>
            <person name="Shenoy N."/>
            <person name="Sisk P."/>
            <person name="Stolte C."/>
            <person name="Sykes S."/>
            <person name="Walk T."/>
            <person name="White J."/>
            <person name="Yandava C."/>
            <person name="Burger G."/>
            <person name="Gray M.W."/>
            <person name="Holland P.W.H."/>
            <person name="King N."/>
            <person name="Lang F.B.F."/>
            <person name="Roger A.J."/>
            <person name="Ruiz-Trillo I."/>
            <person name="Lander E."/>
            <person name="Nusbaum C."/>
        </authorList>
    </citation>
    <scope>NUCLEOTIDE SEQUENCE [LARGE SCALE GENOMIC DNA]</scope>
    <source>
        <strain evidence="7">ATCC 38327</strain>
    </source>
</reference>
<dbReference type="Proteomes" id="UP000054350">
    <property type="component" value="Unassembled WGS sequence"/>
</dbReference>
<dbReference type="PANTHER" id="PTHR14677:SF20">
    <property type="entry name" value="ZINC FINGER AN1-TYPE CONTAINING 2A-RELATED"/>
    <property type="match status" value="1"/>
</dbReference>
<dbReference type="InterPro" id="IPR000058">
    <property type="entry name" value="Znf_AN1"/>
</dbReference>
<dbReference type="GO" id="GO:0008270">
    <property type="term" value="F:zinc ion binding"/>
    <property type="evidence" value="ECO:0007669"/>
    <property type="project" value="UniProtKB-KW"/>
</dbReference>
<evidence type="ECO:0000313" key="6">
    <source>
        <dbReference type="EMBL" id="KNE66255.1"/>
    </source>
</evidence>
<dbReference type="Gene3D" id="4.10.1110.10">
    <property type="entry name" value="AN1-like Zinc finger"/>
    <property type="match status" value="2"/>
</dbReference>
<feature type="domain" description="AN1-type" evidence="5">
    <location>
        <begin position="8"/>
        <end position="42"/>
    </location>
</feature>
<gene>
    <name evidence="6" type="ORF">AMAG_10492</name>
</gene>
<dbReference type="SMART" id="SM00154">
    <property type="entry name" value="ZnF_AN1"/>
    <property type="match status" value="2"/>
</dbReference>
<evidence type="ECO:0000256" key="3">
    <source>
        <dbReference type="ARBA" id="ARBA00022833"/>
    </source>
</evidence>
<keyword evidence="3" id="KW-0862">Zinc</keyword>
<dbReference type="VEuPathDB" id="FungiDB:AMAG_10492"/>
<dbReference type="STRING" id="578462.A0A0L0SV42"/>
<organism evidence="6 7">
    <name type="scientific">Allomyces macrogynus (strain ATCC 38327)</name>
    <name type="common">Allomyces javanicus var. macrogynus</name>
    <dbReference type="NCBI Taxonomy" id="578462"/>
    <lineage>
        <taxon>Eukaryota</taxon>
        <taxon>Fungi</taxon>
        <taxon>Fungi incertae sedis</taxon>
        <taxon>Blastocladiomycota</taxon>
        <taxon>Blastocladiomycetes</taxon>
        <taxon>Blastocladiales</taxon>
        <taxon>Blastocladiaceae</taxon>
        <taxon>Allomyces</taxon>
    </lineage>
</organism>
<evidence type="ECO:0000256" key="2">
    <source>
        <dbReference type="ARBA" id="ARBA00022771"/>
    </source>
</evidence>
<keyword evidence="2" id="KW-0863">Zinc-finger</keyword>
<evidence type="ECO:0000259" key="5">
    <source>
        <dbReference type="SMART" id="SM00154"/>
    </source>
</evidence>
<dbReference type="AlphaFoldDB" id="A0A0L0SV42"/>
<feature type="region of interest" description="Disordered" evidence="4">
    <location>
        <begin position="114"/>
        <end position="146"/>
    </location>
</feature>
<evidence type="ECO:0000256" key="1">
    <source>
        <dbReference type="ARBA" id="ARBA00022723"/>
    </source>
</evidence>
<protein>
    <recommendedName>
        <fullName evidence="5">AN1-type domain-containing protein</fullName>
    </recommendedName>
</protein>
<reference evidence="6 7" key="1">
    <citation type="submission" date="2009-11" db="EMBL/GenBank/DDBJ databases">
        <title>Annotation of Allomyces macrogynus ATCC 38327.</title>
        <authorList>
            <consortium name="The Broad Institute Genome Sequencing Platform"/>
            <person name="Russ C."/>
            <person name="Cuomo C."/>
            <person name="Burger G."/>
            <person name="Gray M.W."/>
            <person name="Holland P.W.H."/>
            <person name="King N."/>
            <person name="Lang F.B.F."/>
            <person name="Roger A.J."/>
            <person name="Ruiz-Trillo I."/>
            <person name="Young S.K."/>
            <person name="Zeng Q."/>
            <person name="Gargeya S."/>
            <person name="Fitzgerald M."/>
            <person name="Haas B."/>
            <person name="Abouelleil A."/>
            <person name="Alvarado L."/>
            <person name="Arachchi H.M."/>
            <person name="Berlin A."/>
            <person name="Chapman S.B."/>
            <person name="Gearin G."/>
            <person name="Goldberg J."/>
            <person name="Griggs A."/>
            <person name="Gujja S."/>
            <person name="Hansen M."/>
            <person name="Heiman D."/>
            <person name="Howarth C."/>
            <person name="Larimer J."/>
            <person name="Lui A."/>
            <person name="MacDonald P.J.P."/>
            <person name="McCowen C."/>
            <person name="Montmayeur A."/>
            <person name="Murphy C."/>
            <person name="Neiman D."/>
            <person name="Pearson M."/>
            <person name="Priest M."/>
            <person name="Roberts A."/>
            <person name="Saif S."/>
            <person name="Shea T."/>
            <person name="Sisk P."/>
            <person name="Stolte C."/>
            <person name="Sykes S."/>
            <person name="Wortman J."/>
            <person name="Nusbaum C."/>
            <person name="Birren B."/>
        </authorList>
    </citation>
    <scope>NUCLEOTIDE SEQUENCE [LARGE SCALE GENOMIC DNA]</scope>
    <source>
        <strain evidence="6 7">ATCC 38327</strain>
    </source>
</reference>
<feature type="domain" description="AN1-type" evidence="5">
    <location>
        <begin position="58"/>
        <end position="98"/>
    </location>
</feature>
<sequence length="252" mass="26593">MGPDNPNRPRPDFLPIQCSHCRQPFCKDHVQPDDHACDALLAPVIASGASNTQGKVECGVATCTTANVKLVVPCTQCQGQFCLAHRHADQHACVPIGAETDPNAKARALLPKHFPGSSSSSAAARAVTTTTSSSSAAPRPTPKKKMPILELMKLKQKAQGDATTQLAQRSYHAVHLPGGAVAVRYFPKSASVGRVLDTVFALTGKDWKSTVATHDVMLCVEDVRLPTSAVWSEAVADGATVVLKVVPKSNAS</sequence>
<accession>A0A0L0SV42</accession>
<dbReference type="eggNOG" id="KOG3183">
    <property type="taxonomic scope" value="Eukaryota"/>
</dbReference>
<dbReference type="OrthoDB" id="431929at2759"/>
<dbReference type="InterPro" id="IPR035896">
    <property type="entry name" value="AN1-like_Znf"/>
</dbReference>
<dbReference type="Pfam" id="PF01428">
    <property type="entry name" value="zf-AN1"/>
    <property type="match status" value="2"/>
</dbReference>
<evidence type="ECO:0000256" key="4">
    <source>
        <dbReference type="SAM" id="MobiDB-lite"/>
    </source>
</evidence>
<keyword evidence="1" id="KW-0479">Metal-binding</keyword>
<dbReference type="EMBL" id="GG745349">
    <property type="protein sequence ID" value="KNE66255.1"/>
    <property type="molecule type" value="Genomic_DNA"/>
</dbReference>
<proteinExistence type="predicted"/>
<keyword evidence="7" id="KW-1185">Reference proteome</keyword>
<dbReference type="GO" id="GO:0005737">
    <property type="term" value="C:cytoplasm"/>
    <property type="evidence" value="ECO:0007669"/>
    <property type="project" value="TreeGrafter"/>
</dbReference>
<feature type="compositionally biased region" description="Low complexity" evidence="4">
    <location>
        <begin position="117"/>
        <end position="137"/>
    </location>
</feature>
<name>A0A0L0SV42_ALLM3</name>